<keyword evidence="3" id="KW-1185">Reference proteome</keyword>
<proteinExistence type="predicted"/>
<comment type="caution">
    <text evidence="2">The sequence shown here is derived from an EMBL/GenBank/DDBJ whole genome shotgun (WGS) entry which is preliminary data.</text>
</comment>
<feature type="transmembrane region" description="Helical" evidence="1">
    <location>
        <begin position="258"/>
        <end position="282"/>
    </location>
</feature>
<evidence type="ECO:0000256" key="1">
    <source>
        <dbReference type="SAM" id="Phobius"/>
    </source>
</evidence>
<keyword evidence="1" id="KW-0812">Transmembrane</keyword>
<dbReference type="Proteomes" id="UP000245119">
    <property type="component" value="Linkage Group LG7"/>
</dbReference>
<keyword evidence="1" id="KW-0472">Membrane</keyword>
<reference evidence="2 3" key="1">
    <citation type="submission" date="2018-04" db="EMBL/GenBank/DDBJ databases">
        <title>The genome of golden apple snail Pomacea canaliculata provides insight into stress tolerance and invasive adaptation.</title>
        <authorList>
            <person name="Liu C."/>
            <person name="Liu B."/>
            <person name="Ren Y."/>
            <person name="Zhang Y."/>
            <person name="Wang H."/>
            <person name="Li S."/>
            <person name="Jiang F."/>
            <person name="Yin L."/>
            <person name="Zhang G."/>
            <person name="Qian W."/>
            <person name="Fan W."/>
        </authorList>
    </citation>
    <scope>NUCLEOTIDE SEQUENCE [LARGE SCALE GENOMIC DNA]</scope>
    <source>
        <strain evidence="2">SZHN2017</strain>
        <tissue evidence="2">Muscle</tissue>
    </source>
</reference>
<sequence length="294" mass="32366">MRKRTTTSATTTRRLRTSPISGNLKLDCFAEPPLCEGLDARFCYNKVYNKGDNKGELFIRVIIAHLQCGHRGKWTCQVTPPSAHATAKAKTIQVVGFTRPSDVKIKADGVSDTGFLIAMSGTTISFTCEGNVGSPNGHFYFATKQHLVTSELNEEDLYNATEETEAEDKECIWTRTGILEHQLSDVDDHKSFKCGVRCEKCEHEILFPHSIITVFIVNLNGTTWHSLNPLVTGGITDPLAPSNASSAAATLSECTNDVWVIFGVAAGGIIALVIIIESIFYLRKKIKSLSWYSF</sequence>
<dbReference type="EMBL" id="PZQS01000007">
    <property type="protein sequence ID" value="PVD27752.1"/>
    <property type="molecule type" value="Genomic_DNA"/>
</dbReference>
<protein>
    <submittedName>
        <fullName evidence="2">Uncharacterized protein</fullName>
    </submittedName>
</protein>
<dbReference type="AlphaFoldDB" id="A0A2T7P2U5"/>
<name>A0A2T7P2U5_POMCA</name>
<gene>
    <name evidence="2" type="ORF">C0Q70_12924</name>
</gene>
<keyword evidence="1" id="KW-1133">Transmembrane helix</keyword>
<organism evidence="2 3">
    <name type="scientific">Pomacea canaliculata</name>
    <name type="common">Golden apple snail</name>
    <dbReference type="NCBI Taxonomy" id="400727"/>
    <lineage>
        <taxon>Eukaryota</taxon>
        <taxon>Metazoa</taxon>
        <taxon>Spiralia</taxon>
        <taxon>Lophotrochozoa</taxon>
        <taxon>Mollusca</taxon>
        <taxon>Gastropoda</taxon>
        <taxon>Caenogastropoda</taxon>
        <taxon>Architaenioglossa</taxon>
        <taxon>Ampullarioidea</taxon>
        <taxon>Ampullariidae</taxon>
        <taxon>Pomacea</taxon>
    </lineage>
</organism>
<evidence type="ECO:0000313" key="2">
    <source>
        <dbReference type="EMBL" id="PVD27752.1"/>
    </source>
</evidence>
<accession>A0A2T7P2U5</accession>
<evidence type="ECO:0000313" key="3">
    <source>
        <dbReference type="Proteomes" id="UP000245119"/>
    </source>
</evidence>